<sequence length="173" mass="18070">MFSVLVLLVVFSIHGITVNAAGDLVSGVCQKTASSNPSVTYGFCSSSLQANPKSRTSDIFGLGEISLQLSLSKAAYVTSRINSLKDGRINPDVKATLNACSTYYRNVVSNVQGAINAFKGRDFASAGSQIASALESAQDCKDGFVAGIVAPVEDDVEASINLIYISFSIAGMN</sequence>
<dbReference type="Proteomes" id="UP001177140">
    <property type="component" value="Unassembled WGS sequence"/>
</dbReference>
<evidence type="ECO:0000313" key="7">
    <source>
        <dbReference type="Proteomes" id="UP001177140"/>
    </source>
</evidence>
<dbReference type="CDD" id="cd15795">
    <property type="entry name" value="PMEI-Pla_a_1_like"/>
    <property type="match status" value="1"/>
</dbReference>
<dbReference type="GO" id="GO:0004857">
    <property type="term" value="F:enzyme inhibitor activity"/>
    <property type="evidence" value="ECO:0007669"/>
    <property type="project" value="InterPro"/>
</dbReference>
<keyword evidence="2" id="KW-1015">Disulfide bond</keyword>
<accession>A0AA41UVR1</accession>
<organism evidence="6 7">
    <name type="scientific">Papaver nudicaule</name>
    <name type="common">Iceland poppy</name>
    <dbReference type="NCBI Taxonomy" id="74823"/>
    <lineage>
        <taxon>Eukaryota</taxon>
        <taxon>Viridiplantae</taxon>
        <taxon>Streptophyta</taxon>
        <taxon>Embryophyta</taxon>
        <taxon>Tracheophyta</taxon>
        <taxon>Spermatophyta</taxon>
        <taxon>Magnoliopsida</taxon>
        <taxon>Ranunculales</taxon>
        <taxon>Papaveraceae</taxon>
        <taxon>Papaveroideae</taxon>
        <taxon>Papaver</taxon>
    </lineage>
</organism>
<dbReference type="InterPro" id="IPR006501">
    <property type="entry name" value="Pectinesterase_inhib_dom"/>
</dbReference>
<dbReference type="Pfam" id="PF04043">
    <property type="entry name" value="PMEI"/>
    <property type="match status" value="1"/>
</dbReference>
<feature type="domain" description="Pectinesterase inhibitor" evidence="5">
    <location>
        <begin position="20"/>
        <end position="169"/>
    </location>
</feature>
<proteinExistence type="inferred from homology"/>
<comment type="caution">
    <text evidence="6">The sequence shown here is derived from an EMBL/GenBank/DDBJ whole genome shotgun (WGS) entry which is preliminary data.</text>
</comment>
<dbReference type="SMART" id="SM00856">
    <property type="entry name" value="PMEI"/>
    <property type="match status" value="1"/>
</dbReference>
<comment type="similarity">
    <text evidence="3">Belongs to the PMEI family.</text>
</comment>
<dbReference type="SUPFAM" id="SSF101148">
    <property type="entry name" value="Plant invertase/pectin methylesterase inhibitor"/>
    <property type="match status" value="1"/>
</dbReference>
<gene>
    <name evidence="6" type="ORF">MKW94_011603</name>
</gene>
<protein>
    <recommendedName>
        <fullName evidence="5">Pectinesterase inhibitor domain-containing protein</fullName>
    </recommendedName>
</protein>
<dbReference type="PANTHER" id="PTHR35357:SF8">
    <property type="entry name" value="OS01G0111000 PROTEIN"/>
    <property type="match status" value="1"/>
</dbReference>
<evidence type="ECO:0000256" key="4">
    <source>
        <dbReference type="SAM" id="SignalP"/>
    </source>
</evidence>
<feature type="signal peptide" evidence="4">
    <location>
        <begin position="1"/>
        <end position="20"/>
    </location>
</feature>
<feature type="chain" id="PRO_5041335415" description="Pectinesterase inhibitor domain-containing protein" evidence="4">
    <location>
        <begin position="21"/>
        <end position="173"/>
    </location>
</feature>
<keyword evidence="1 4" id="KW-0732">Signal</keyword>
<evidence type="ECO:0000313" key="6">
    <source>
        <dbReference type="EMBL" id="MCL7021497.1"/>
    </source>
</evidence>
<evidence type="ECO:0000256" key="1">
    <source>
        <dbReference type="ARBA" id="ARBA00022729"/>
    </source>
</evidence>
<dbReference type="PANTHER" id="PTHR35357">
    <property type="entry name" value="OS02G0537100 PROTEIN"/>
    <property type="match status" value="1"/>
</dbReference>
<reference evidence="6" key="1">
    <citation type="submission" date="2022-03" db="EMBL/GenBank/DDBJ databases">
        <title>A functionally conserved STORR gene fusion in Papaver species that diverged 16.8 million years ago.</title>
        <authorList>
            <person name="Catania T."/>
        </authorList>
    </citation>
    <scope>NUCLEOTIDE SEQUENCE</scope>
    <source>
        <strain evidence="6">S-191538</strain>
    </source>
</reference>
<evidence type="ECO:0000256" key="3">
    <source>
        <dbReference type="ARBA" id="ARBA00038471"/>
    </source>
</evidence>
<keyword evidence="7" id="KW-1185">Reference proteome</keyword>
<dbReference type="AlphaFoldDB" id="A0AA41UVR1"/>
<dbReference type="Gene3D" id="1.20.140.40">
    <property type="entry name" value="Invertase/pectin methylesterase inhibitor family protein"/>
    <property type="match status" value="1"/>
</dbReference>
<dbReference type="EMBL" id="JAJJMA010001471">
    <property type="protein sequence ID" value="MCL7021497.1"/>
    <property type="molecule type" value="Genomic_DNA"/>
</dbReference>
<dbReference type="InterPro" id="IPR035513">
    <property type="entry name" value="Invertase/methylesterase_inhib"/>
</dbReference>
<dbReference type="NCBIfam" id="TIGR01614">
    <property type="entry name" value="PME_inhib"/>
    <property type="match status" value="1"/>
</dbReference>
<evidence type="ECO:0000259" key="5">
    <source>
        <dbReference type="SMART" id="SM00856"/>
    </source>
</evidence>
<name>A0AA41UVR1_PAPNU</name>
<dbReference type="InterPro" id="IPR034088">
    <property type="entry name" value="Pla_a_1-like"/>
</dbReference>
<evidence type="ECO:0000256" key="2">
    <source>
        <dbReference type="ARBA" id="ARBA00023157"/>
    </source>
</evidence>